<name>A0A9W7HXK5_HIBTR</name>
<keyword evidence="3" id="KW-1185">Reference proteome</keyword>
<sequence>MASKIPESDQQLLLQNLDIFKIQGKDKRGRKILRISGKSFPARFLSVEVLKEYLEEHIFPRLAKKPFSLLYIHTGVQRTDNFPGISALRSIYDAIPIHVKDNLQSVYFLHPGLQSRLFLATFGRLLFGDGLYGKLRYLNRVDYLWEQVRRKEIEIPEFVYDHDEDLEYRPMTEYGLENDHPHPRVYAAHAVAIDSPSASIYSMRCFS</sequence>
<dbReference type="InterPro" id="IPR036865">
    <property type="entry name" value="CRAL-TRIO_dom_sf"/>
</dbReference>
<evidence type="ECO:0000313" key="2">
    <source>
        <dbReference type="EMBL" id="GMI86324.1"/>
    </source>
</evidence>
<organism evidence="2 3">
    <name type="scientific">Hibiscus trionum</name>
    <name type="common">Flower of an hour</name>
    <dbReference type="NCBI Taxonomy" id="183268"/>
    <lineage>
        <taxon>Eukaryota</taxon>
        <taxon>Viridiplantae</taxon>
        <taxon>Streptophyta</taxon>
        <taxon>Embryophyta</taxon>
        <taxon>Tracheophyta</taxon>
        <taxon>Spermatophyta</taxon>
        <taxon>Magnoliopsida</taxon>
        <taxon>eudicotyledons</taxon>
        <taxon>Gunneridae</taxon>
        <taxon>Pentapetalae</taxon>
        <taxon>rosids</taxon>
        <taxon>malvids</taxon>
        <taxon>Malvales</taxon>
        <taxon>Malvaceae</taxon>
        <taxon>Malvoideae</taxon>
        <taxon>Hibiscus</taxon>
    </lineage>
</organism>
<dbReference type="OrthoDB" id="365077at2759"/>
<accession>A0A9W7HXK5</accession>
<protein>
    <recommendedName>
        <fullName evidence="1">CRAL-TRIO domain-containing protein</fullName>
    </recommendedName>
</protein>
<gene>
    <name evidence="2" type="ORF">HRI_002301700</name>
</gene>
<proteinExistence type="predicted"/>
<comment type="caution">
    <text evidence="2">The sequence shown here is derived from an EMBL/GenBank/DDBJ whole genome shotgun (WGS) entry which is preliminary data.</text>
</comment>
<dbReference type="Pfam" id="PF13716">
    <property type="entry name" value="CRAL_TRIO_2"/>
    <property type="match status" value="1"/>
</dbReference>
<evidence type="ECO:0000259" key="1">
    <source>
        <dbReference type="SMART" id="SM00516"/>
    </source>
</evidence>
<evidence type="ECO:0000313" key="3">
    <source>
        <dbReference type="Proteomes" id="UP001165190"/>
    </source>
</evidence>
<dbReference type="SMART" id="SM00516">
    <property type="entry name" value="SEC14"/>
    <property type="match status" value="1"/>
</dbReference>
<dbReference type="PANTHER" id="PTHR48411">
    <property type="entry name" value="OS01G0948300 PROTEIN"/>
    <property type="match status" value="1"/>
</dbReference>
<feature type="domain" description="CRAL-TRIO" evidence="1">
    <location>
        <begin position="13"/>
        <end position="162"/>
    </location>
</feature>
<dbReference type="PANTHER" id="PTHR48411:SF1">
    <property type="entry name" value="OS01G0948300 PROTEIN"/>
    <property type="match status" value="1"/>
</dbReference>
<reference evidence="2" key="1">
    <citation type="submission" date="2023-05" db="EMBL/GenBank/DDBJ databases">
        <title>Genome and transcriptome analyses reveal genes involved in the formation of fine ridges on petal epidermal cells in Hibiscus trionum.</title>
        <authorList>
            <person name="Koshimizu S."/>
            <person name="Masuda S."/>
            <person name="Ishii T."/>
            <person name="Shirasu K."/>
            <person name="Hoshino A."/>
            <person name="Arita M."/>
        </authorList>
    </citation>
    <scope>NUCLEOTIDE SEQUENCE</scope>
    <source>
        <strain evidence="2">Hamamatsu line</strain>
    </source>
</reference>
<dbReference type="InterPro" id="IPR001251">
    <property type="entry name" value="CRAL-TRIO_dom"/>
</dbReference>
<dbReference type="AlphaFoldDB" id="A0A9W7HXK5"/>
<dbReference type="Proteomes" id="UP001165190">
    <property type="component" value="Unassembled WGS sequence"/>
</dbReference>
<dbReference type="EMBL" id="BSYR01000021">
    <property type="protein sequence ID" value="GMI86324.1"/>
    <property type="molecule type" value="Genomic_DNA"/>
</dbReference>
<dbReference type="Gene3D" id="3.40.525.10">
    <property type="entry name" value="CRAL-TRIO lipid binding domain"/>
    <property type="match status" value="1"/>
</dbReference>